<dbReference type="STRING" id="301148.B4135_4247"/>
<evidence type="ECO:0000313" key="2">
    <source>
        <dbReference type="Proteomes" id="UP000075683"/>
    </source>
</evidence>
<evidence type="ECO:0000313" key="1">
    <source>
        <dbReference type="EMBL" id="KYD07566.1"/>
    </source>
</evidence>
<dbReference type="EMBL" id="LQYT01000147">
    <property type="protein sequence ID" value="KYD07566.1"/>
    <property type="molecule type" value="Genomic_DNA"/>
</dbReference>
<dbReference type="Proteomes" id="UP000075683">
    <property type="component" value="Unassembled WGS sequence"/>
</dbReference>
<proteinExistence type="predicted"/>
<dbReference type="AlphaFoldDB" id="A0A150L6E5"/>
<organism evidence="1 2">
    <name type="scientific">Caldibacillus debilis</name>
    <dbReference type="NCBI Taxonomy" id="301148"/>
    <lineage>
        <taxon>Bacteria</taxon>
        <taxon>Bacillati</taxon>
        <taxon>Bacillota</taxon>
        <taxon>Bacilli</taxon>
        <taxon>Bacillales</taxon>
        <taxon>Bacillaceae</taxon>
        <taxon>Caldibacillus</taxon>
    </lineage>
</organism>
<reference evidence="1 2" key="1">
    <citation type="submission" date="2016-01" db="EMBL/GenBank/DDBJ databases">
        <title>Draft Genome Sequences of Seven Thermophilic Sporeformers Isolated from Foods.</title>
        <authorList>
            <person name="Berendsen E.M."/>
            <person name="Wells-Bennik M.H."/>
            <person name="Krawcyk A.O."/>
            <person name="De Jong A."/>
            <person name="Holsappel S."/>
            <person name="Eijlander R.T."/>
            <person name="Kuipers O.P."/>
        </authorList>
    </citation>
    <scope>NUCLEOTIDE SEQUENCE [LARGE SCALE GENOMIC DNA]</scope>
    <source>
        <strain evidence="1 2">B4135</strain>
    </source>
</reference>
<sequence length="71" mass="7442">MGPSAFSISQNKNAVRYGFNNGRRKRAVGTGRVPGVPELSGLRFGRKVKKPAVQYQKGAAAVAKASNGHGS</sequence>
<name>A0A150L6E5_9BACI</name>
<gene>
    <name evidence="1" type="ORF">B4135_4247</name>
</gene>
<protein>
    <submittedName>
        <fullName evidence="1">Uncharacterized protein</fullName>
    </submittedName>
</protein>
<comment type="caution">
    <text evidence="1">The sequence shown here is derived from an EMBL/GenBank/DDBJ whole genome shotgun (WGS) entry which is preliminary data.</text>
</comment>
<accession>A0A150L6E5</accession>